<dbReference type="InterPro" id="IPR014711">
    <property type="entry name" value="TopoI_cat_a-hlx-sub_euk"/>
</dbReference>
<organism evidence="9 10">
    <name type="scientific">Teichococcus globiformis</name>
    <dbReference type="NCBI Taxonomy" id="2307229"/>
    <lineage>
        <taxon>Bacteria</taxon>
        <taxon>Pseudomonadati</taxon>
        <taxon>Pseudomonadota</taxon>
        <taxon>Alphaproteobacteria</taxon>
        <taxon>Acetobacterales</taxon>
        <taxon>Roseomonadaceae</taxon>
        <taxon>Roseomonas</taxon>
    </lineage>
</organism>
<gene>
    <name evidence="9" type="ORF">ACFOD4_03640</name>
</gene>
<evidence type="ECO:0000259" key="7">
    <source>
        <dbReference type="Pfam" id="PF01028"/>
    </source>
</evidence>
<dbReference type="InterPro" id="IPR049331">
    <property type="entry name" value="Top1B_N_bact"/>
</dbReference>
<comment type="similarity">
    <text evidence="2">Belongs to the type IB topoisomerase family.</text>
</comment>
<evidence type="ECO:0000256" key="1">
    <source>
        <dbReference type="ARBA" id="ARBA00000213"/>
    </source>
</evidence>
<evidence type="ECO:0000256" key="5">
    <source>
        <dbReference type="ARBA" id="ARBA00023125"/>
    </source>
</evidence>
<comment type="catalytic activity">
    <reaction evidence="1">
        <text>ATP-independent breakage of single-stranded DNA, followed by passage and rejoining.</text>
        <dbReference type="EC" id="5.6.2.1"/>
    </reaction>
</comment>
<evidence type="ECO:0000313" key="9">
    <source>
        <dbReference type="EMBL" id="MFC3124141.1"/>
    </source>
</evidence>
<dbReference type="Gene3D" id="3.30.66.10">
    <property type="entry name" value="DNA topoisomerase I domain"/>
    <property type="match status" value="1"/>
</dbReference>
<keyword evidence="10" id="KW-1185">Reference proteome</keyword>
<dbReference type="InterPro" id="IPR035447">
    <property type="entry name" value="DNA_topo_I_N_sf"/>
</dbReference>
<keyword evidence="5" id="KW-0238">DNA-binding</keyword>
<reference evidence="10" key="1">
    <citation type="journal article" date="2019" name="Int. J. Syst. Evol. Microbiol.">
        <title>The Global Catalogue of Microorganisms (GCM) 10K type strain sequencing project: providing services to taxonomists for standard genome sequencing and annotation.</title>
        <authorList>
            <consortium name="The Broad Institute Genomics Platform"/>
            <consortium name="The Broad Institute Genome Sequencing Center for Infectious Disease"/>
            <person name="Wu L."/>
            <person name="Ma J."/>
        </authorList>
    </citation>
    <scope>NUCLEOTIDE SEQUENCE [LARGE SCALE GENOMIC DNA]</scope>
    <source>
        <strain evidence="10">KCTC 52094</strain>
    </source>
</reference>
<evidence type="ECO:0000256" key="6">
    <source>
        <dbReference type="ARBA" id="ARBA00023235"/>
    </source>
</evidence>
<feature type="domain" description="DNA topoisomerase IB N-terminal" evidence="8">
    <location>
        <begin position="76"/>
        <end position="124"/>
    </location>
</feature>
<dbReference type="SUPFAM" id="SSF55869">
    <property type="entry name" value="DNA topoisomerase I domain"/>
    <property type="match status" value="1"/>
</dbReference>
<sequence>MMRNSAAILVSCALSRHPGSGSGVVADMLAHPEAPSKRPSPSSAASADGLAEARAAGLRYVSDAEPGITRRRSGSGFSFRDPSGHPIRDKAELARIKALAIPPAYSDVWICPRPDGHIQATGRDARGRKQYRYHPDWRSHRDATKYHHVMRFGRVLPVLRKKVQEAMASRGLGRDKVLATVVHLLDTTLIRVGNEDYAESNKSYGLTTLKDKHVAVKGETLRFAFRGKSGKEWNLALRDRRVAKVVRACQDLPGQSLFQYRDADGTLHAIDSADVNAWLREATGEDITAKDFRTWAGTVLAALALSEFERFDTKAAAKRNVKSAIERTATRLGNTPTICRQCYVHPEVLGSYLNGELALRIRREVETELREDLPDLKPEEAAVLAFLRRRLSVAAEAATKG</sequence>
<dbReference type="InterPro" id="IPR011010">
    <property type="entry name" value="DNA_brk_join_enz"/>
</dbReference>
<keyword evidence="4" id="KW-0799">Topoisomerase</keyword>
<evidence type="ECO:0000259" key="8">
    <source>
        <dbReference type="Pfam" id="PF21338"/>
    </source>
</evidence>
<dbReference type="SUPFAM" id="SSF56349">
    <property type="entry name" value="DNA breaking-rejoining enzymes"/>
    <property type="match status" value="1"/>
</dbReference>
<dbReference type="Pfam" id="PF21338">
    <property type="entry name" value="Top1B_N_bact"/>
    <property type="match status" value="1"/>
</dbReference>
<evidence type="ECO:0000313" key="10">
    <source>
        <dbReference type="Proteomes" id="UP001595593"/>
    </source>
</evidence>
<accession>A0ABV7FXJ5</accession>
<evidence type="ECO:0000256" key="4">
    <source>
        <dbReference type="ARBA" id="ARBA00023029"/>
    </source>
</evidence>
<name>A0ABV7FXJ5_9PROT</name>
<keyword evidence="6" id="KW-0413">Isomerase</keyword>
<comment type="caution">
    <text evidence="9">The sequence shown here is derived from an EMBL/GenBank/DDBJ whole genome shotgun (WGS) entry which is preliminary data.</text>
</comment>
<dbReference type="Gene3D" id="3.90.15.10">
    <property type="entry name" value="Topoisomerase I, Chain A, domain 3"/>
    <property type="match status" value="1"/>
</dbReference>
<evidence type="ECO:0000256" key="3">
    <source>
        <dbReference type="ARBA" id="ARBA00012891"/>
    </source>
</evidence>
<dbReference type="EMBL" id="JBHRTN010000004">
    <property type="protein sequence ID" value="MFC3124141.1"/>
    <property type="molecule type" value="Genomic_DNA"/>
</dbReference>
<dbReference type="RefSeq" id="WP_379594405.1">
    <property type="nucleotide sequence ID" value="NZ_JBHRTN010000004.1"/>
</dbReference>
<dbReference type="PROSITE" id="PS52038">
    <property type="entry name" value="TOPO_IB_2"/>
    <property type="match status" value="1"/>
</dbReference>
<feature type="domain" description="DNA topoisomerase I catalytic core eukaryotic-type" evidence="7">
    <location>
        <begin position="137"/>
        <end position="347"/>
    </location>
</feature>
<proteinExistence type="inferred from homology"/>
<dbReference type="EC" id="5.6.2.1" evidence="3"/>
<dbReference type="Pfam" id="PF01028">
    <property type="entry name" value="Topoisom_I"/>
    <property type="match status" value="1"/>
</dbReference>
<dbReference type="Proteomes" id="UP001595593">
    <property type="component" value="Unassembled WGS sequence"/>
</dbReference>
<dbReference type="PRINTS" id="PR00416">
    <property type="entry name" value="EUTPISMRASEI"/>
</dbReference>
<dbReference type="InterPro" id="IPR001631">
    <property type="entry name" value="TopoI"/>
</dbReference>
<evidence type="ECO:0000256" key="2">
    <source>
        <dbReference type="ARBA" id="ARBA00006645"/>
    </source>
</evidence>
<dbReference type="InterPro" id="IPR013500">
    <property type="entry name" value="TopoI_cat_euk"/>
</dbReference>
<protein>
    <recommendedName>
        <fullName evidence="3">DNA topoisomerase</fullName>
        <ecNumber evidence="3">5.6.2.1</ecNumber>
    </recommendedName>
</protein>
<dbReference type="Gene3D" id="1.10.132.120">
    <property type="match status" value="1"/>
</dbReference>